<name>A0A816EFG0_9BILA</name>
<dbReference type="Proteomes" id="UP000681720">
    <property type="component" value="Unassembled WGS sequence"/>
</dbReference>
<evidence type="ECO:0000313" key="6">
    <source>
        <dbReference type="Proteomes" id="UP000663834"/>
    </source>
</evidence>
<proteinExistence type="predicted"/>
<evidence type="ECO:0000313" key="4">
    <source>
        <dbReference type="EMBL" id="CAF4450967.1"/>
    </source>
</evidence>
<dbReference type="InterPro" id="IPR002937">
    <property type="entry name" value="Amino_oxidase"/>
</dbReference>
<sequence length="326" mass="36823">MMTAIDEIFDVIIVGCGSAGIAAAIDLQAVPQLKFTIVEARNRVGGRVFTDRTTFGTDKPIDLDIHTKNYFSSRSSGTQFCDVDGTKICSDKLSDAENIFNKLYRTIKESSPIIDISMLDVIKTEYNSYENNPQIKRLLDLFFGNIEQYEGSNIDKLSAKSFFNSDNGMIEYNLALPNGFGTFLEQLVLHYQLPVQLNCIVTRIDASSSDSIVRLSIRDGRTLQCKYVLITIPLGCLKARSIEFIPDLPDWKQNAIDVMGMGLADKMFVEFPYVFWDPTLPSIYCTSPQFRFILCRPNDCILQIKLAARIAYDIEQKDDRKQSMNS</sequence>
<dbReference type="SUPFAM" id="SSF51905">
    <property type="entry name" value="FAD/NAD(P)-binding domain"/>
    <property type="match status" value="1"/>
</dbReference>
<dbReference type="Gene3D" id="3.50.50.60">
    <property type="entry name" value="FAD/NAD(P)-binding domain"/>
    <property type="match status" value="2"/>
</dbReference>
<dbReference type="EMBL" id="CAJOBJ010068784">
    <property type="protein sequence ID" value="CAF4450967.1"/>
    <property type="molecule type" value="Genomic_DNA"/>
</dbReference>
<dbReference type="Proteomes" id="UP000663834">
    <property type="component" value="Unassembled WGS sequence"/>
</dbReference>
<dbReference type="EMBL" id="CAJNOV010012693">
    <property type="protein sequence ID" value="CAF1494182.1"/>
    <property type="molecule type" value="Genomic_DNA"/>
</dbReference>
<dbReference type="AlphaFoldDB" id="A0A816EFG0"/>
<dbReference type="PANTHER" id="PTHR10742:SF410">
    <property type="entry name" value="LYSINE-SPECIFIC HISTONE DEMETHYLASE 2"/>
    <property type="match status" value="1"/>
</dbReference>
<reference evidence="3" key="1">
    <citation type="submission" date="2021-02" db="EMBL/GenBank/DDBJ databases">
        <authorList>
            <person name="Nowell W R."/>
        </authorList>
    </citation>
    <scope>NUCLEOTIDE SEQUENCE</scope>
</reference>
<dbReference type="PANTHER" id="PTHR10742">
    <property type="entry name" value="FLAVIN MONOAMINE OXIDASE"/>
    <property type="match status" value="1"/>
</dbReference>
<feature type="domain" description="Amine oxidase" evidence="1">
    <location>
        <begin position="137"/>
        <end position="279"/>
    </location>
</feature>
<dbReference type="EMBL" id="CAJOBH010071259">
    <property type="protein sequence ID" value="CAF4473058.1"/>
    <property type="molecule type" value="Genomic_DNA"/>
</dbReference>
<accession>A0A816EFG0</accession>
<dbReference type="EMBL" id="CAJNOW010016716">
    <property type="protein sequence ID" value="CAF1652016.1"/>
    <property type="molecule type" value="Genomic_DNA"/>
</dbReference>
<feature type="domain" description="Amine oxidase" evidence="1">
    <location>
        <begin position="19"/>
        <end position="63"/>
    </location>
</feature>
<dbReference type="Pfam" id="PF01593">
    <property type="entry name" value="Amino_oxidase"/>
    <property type="match status" value="2"/>
</dbReference>
<evidence type="ECO:0000313" key="2">
    <source>
        <dbReference type="EMBL" id="CAF1494182.1"/>
    </source>
</evidence>
<organism evidence="3 6">
    <name type="scientific">Rotaria magnacalcarata</name>
    <dbReference type="NCBI Taxonomy" id="392030"/>
    <lineage>
        <taxon>Eukaryota</taxon>
        <taxon>Metazoa</taxon>
        <taxon>Spiralia</taxon>
        <taxon>Gnathifera</taxon>
        <taxon>Rotifera</taxon>
        <taxon>Eurotatoria</taxon>
        <taxon>Bdelloidea</taxon>
        <taxon>Philodinida</taxon>
        <taxon>Philodinidae</taxon>
        <taxon>Rotaria</taxon>
    </lineage>
</organism>
<dbReference type="OrthoDB" id="5046242at2759"/>
<dbReference type="InterPro" id="IPR036188">
    <property type="entry name" value="FAD/NAD-bd_sf"/>
</dbReference>
<evidence type="ECO:0000313" key="5">
    <source>
        <dbReference type="EMBL" id="CAF4473058.1"/>
    </source>
</evidence>
<evidence type="ECO:0000259" key="1">
    <source>
        <dbReference type="Pfam" id="PF01593"/>
    </source>
</evidence>
<dbReference type="Proteomes" id="UP000681967">
    <property type="component" value="Unassembled WGS sequence"/>
</dbReference>
<protein>
    <recommendedName>
        <fullName evidence="1">Amine oxidase domain-containing protein</fullName>
    </recommendedName>
</protein>
<evidence type="ECO:0000313" key="3">
    <source>
        <dbReference type="EMBL" id="CAF1652016.1"/>
    </source>
</evidence>
<dbReference type="GO" id="GO:0016491">
    <property type="term" value="F:oxidoreductase activity"/>
    <property type="evidence" value="ECO:0007669"/>
    <property type="project" value="InterPro"/>
</dbReference>
<dbReference type="InterPro" id="IPR050281">
    <property type="entry name" value="Flavin_monoamine_oxidase"/>
</dbReference>
<gene>
    <name evidence="5" type="ORF">BYL167_LOCUS34755</name>
    <name evidence="2" type="ORF">CJN711_LOCUS26875</name>
    <name evidence="4" type="ORF">GIL414_LOCUS32414</name>
    <name evidence="3" type="ORF">KQP761_LOCUS30179</name>
</gene>
<comment type="caution">
    <text evidence="3">The sequence shown here is derived from an EMBL/GenBank/DDBJ whole genome shotgun (WGS) entry which is preliminary data.</text>
</comment>
<dbReference type="Proteomes" id="UP000663855">
    <property type="component" value="Unassembled WGS sequence"/>
</dbReference>